<dbReference type="EMBL" id="JAGPXD010000005">
    <property type="protein sequence ID" value="KAH7354517.1"/>
    <property type="molecule type" value="Genomic_DNA"/>
</dbReference>
<proteinExistence type="predicted"/>
<accession>A0A8K0X0Y3</accession>
<keyword evidence="4" id="KW-1185">Reference proteome</keyword>
<dbReference type="EMBL" id="JAGPXD010000001">
    <property type="protein sequence ID" value="KAH7377236.1"/>
    <property type="molecule type" value="Genomic_DNA"/>
</dbReference>
<gene>
    <name evidence="2" type="ORF">B0T11DRAFT_301496</name>
    <name evidence="3" type="ORF">B0T11DRAFT_347734</name>
</gene>
<sequence>MASIEDGILVCLQGYEALADAFNQPAANGLATTSRDPSRRHPTQLQVEGELARFNVWRTTVEQPSFTDRFRVATRSRNKVVNLLDHLGKSLIQAREIILDETRAWEKQPPDPGFDRSSRETRLSRVFSDIVETTTSLLGLAVQWPSHNPMSKAKPGSLPIRKRNIPPSRLRIPKTDDGADKGMVTTKVSRKTADTARGGSSVELDDGALFCEIWRQNGQANLDVEDPWFKTLATASPARSRDFESLLRSKDYMKSFTAFLQAGLHGMFVGFTASLLPDLTESGTRELWRGMFSDDVVKLQRVSRSDVKVLQGKAPGSSYEDKRVLVELRDRKRFLESFNHEEQEQILEQICSRTTDRRITSIATFIEDFKVLRLAGKLLRGLLPGCTEISPSIREAAQTGQNGEKCVVQLTEASYTLIRCDDAVRAELGRRQIWLAALRLVCGKREADAGSTESPSETLHGLAMLAEALGILSSRESRRIQTSFSSLLPKHRSAEEALRPEDAIRQSICRHPTGQHHETLFLAHLHSPQHYGCCDVAEYLAYRTLYLAFFGRQMPFNISVIPAFPVLYSLYEISGTPRERDALTPETAMADHGLLSDGELGTSEVRLEWRKLRKALSEESPARTNAVHIVEREAAGVERWTSSTYMSEVADHTSVAAPSHRHESVAATTQAHANNNAPSSQTKPTDAMTGAWRHVDGRPQYLRLEPAQVLESAVLPRGRPIQVTFKRHLQPESRTAQVVQIDPSDPTTLQKLADGYDERGYYLFDENRVSIPPERVTDLLIGTNRTIFFIPKPLP</sequence>
<dbReference type="AlphaFoldDB" id="A0A8K0X0Y3"/>
<evidence type="ECO:0000256" key="1">
    <source>
        <dbReference type="SAM" id="MobiDB-lite"/>
    </source>
</evidence>
<feature type="compositionally biased region" description="Low complexity" evidence="1">
    <location>
        <begin position="666"/>
        <end position="677"/>
    </location>
</feature>
<reference evidence="2" key="1">
    <citation type="journal article" date="2021" name="Nat. Commun.">
        <title>Genetic determinants of endophytism in the Arabidopsis root mycobiome.</title>
        <authorList>
            <person name="Mesny F."/>
            <person name="Miyauchi S."/>
            <person name="Thiergart T."/>
            <person name="Pickel B."/>
            <person name="Atanasova L."/>
            <person name="Karlsson M."/>
            <person name="Huettel B."/>
            <person name="Barry K.W."/>
            <person name="Haridas S."/>
            <person name="Chen C."/>
            <person name="Bauer D."/>
            <person name="Andreopoulos W."/>
            <person name="Pangilinan J."/>
            <person name="LaButti K."/>
            <person name="Riley R."/>
            <person name="Lipzen A."/>
            <person name="Clum A."/>
            <person name="Drula E."/>
            <person name="Henrissat B."/>
            <person name="Kohler A."/>
            <person name="Grigoriev I.V."/>
            <person name="Martin F.M."/>
            <person name="Hacquard S."/>
        </authorList>
    </citation>
    <scope>NUCLEOTIDE SEQUENCE</scope>
    <source>
        <strain evidence="2">MPI-CAGE-AT-0016</strain>
    </source>
</reference>
<dbReference type="OrthoDB" id="4227485at2759"/>
<dbReference type="Proteomes" id="UP000813385">
    <property type="component" value="Unassembled WGS sequence"/>
</dbReference>
<name>A0A8K0X0Y3_9PEZI</name>
<dbReference type="InterPro" id="IPR022198">
    <property type="entry name" value="DUF3723"/>
</dbReference>
<evidence type="ECO:0000313" key="2">
    <source>
        <dbReference type="EMBL" id="KAH7354517.1"/>
    </source>
</evidence>
<organism evidence="2 4">
    <name type="scientific">Plectosphaerella cucumerina</name>
    <dbReference type="NCBI Taxonomy" id="40658"/>
    <lineage>
        <taxon>Eukaryota</taxon>
        <taxon>Fungi</taxon>
        <taxon>Dikarya</taxon>
        <taxon>Ascomycota</taxon>
        <taxon>Pezizomycotina</taxon>
        <taxon>Sordariomycetes</taxon>
        <taxon>Hypocreomycetidae</taxon>
        <taxon>Glomerellales</taxon>
        <taxon>Plectosphaerellaceae</taxon>
        <taxon>Plectosphaerella</taxon>
    </lineage>
</organism>
<evidence type="ECO:0000313" key="3">
    <source>
        <dbReference type="EMBL" id="KAH7377236.1"/>
    </source>
</evidence>
<feature type="region of interest" description="Disordered" evidence="1">
    <location>
        <begin position="658"/>
        <end position="687"/>
    </location>
</feature>
<dbReference type="Pfam" id="PF12520">
    <property type="entry name" value="DUF3723"/>
    <property type="match status" value="1"/>
</dbReference>
<evidence type="ECO:0000313" key="4">
    <source>
        <dbReference type="Proteomes" id="UP000813385"/>
    </source>
</evidence>
<feature type="region of interest" description="Disordered" evidence="1">
    <location>
        <begin position="148"/>
        <end position="182"/>
    </location>
</feature>
<protein>
    <submittedName>
        <fullName evidence="2">Uncharacterized protein</fullName>
    </submittedName>
</protein>
<comment type="caution">
    <text evidence="2">The sequence shown here is derived from an EMBL/GenBank/DDBJ whole genome shotgun (WGS) entry which is preliminary data.</text>
</comment>